<dbReference type="EMBL" id="HBUE01027614">
    <property type="protein sequence ID" value="CAG6454944.1"/>
    <property type="molecule type" value="Transcribed_RNA"/>
</dbReference>
<proteinExistence type="predicted"/>
<protein>
    <submittedName>
        <fullName evidence="1">(northern house mosquito) hypothetical protein</fullName>
    </submittedName>
</protein>
<accession>A0A8D8F2W4</accession>
<sequence length="110" mass="12831">MCSNDRAEQNGISRCWRKPTNNLVEIASITLFFFGFKRRLFRCLSSVTTIKICFCSVNLPQFCLLLPFTHPPTVALKHNLRPKHEENECDFINQKVSLTLRHFIYGSCDY</sequence>
<reference evidence="1" key="1">
    <citation type="submission" date="2021-05" db="EMBL/GenBank/DDBJ databases">
        <authorList>
            <person name="Alioto T."/>
            <person name="Alioto T."/>
            <person name="Gomez Garrido J."/>
        </authorList>
    </citation>
    <scope>NUCLEOTIDE SEQUENCE</scope>
</reference>
<dbReference type="EMBL" id="HBUE01027619">
    <property type="protein sequence ID" value="CAG6454949.1"/>
    <property type="molecule type" value="Transcribed_RNA"/>
</dbReference>
<name>A0A8D8F2W4_CULPI</name>
<evidence type="ECO:0000313" key="1">
    <source>
        <dbReference type="EMBL" id="CAG6454949.1"/>
    </source>
</evidence>
<organism evidence="1">
    <name type="scientific">Culex pipiens</name>
    <name type="common">House mosquito</name>
    <dbReference type="NCBI Taxonomy" id="7175"/>
    <lineage>
        <taxon>Eukaryota</taxon>
        <taxon>Metazoa</taxon>
        <taxon>Ecdysozoa</taxon>
        <taxon>Arthropoda</taxon>
        <taxon>Hexapoda</taxon>
        <taxon>Insecta</taxon>
        <taxon>Pterygota</taxon>
        <taxon>Neoptera</taxon>
        <taxon>Endopterygota</taxon>
        <taxon>Diptera</taxon>
        <taxon>Nematocera</taxon>
        <taxon>Culicoidea</taxon>
        <taxon>Culicidae</taxon>
        <taxon>Culicinae</taxon>
        <taxon>Culicini</taxon>
        <taxon>Culex</taxon>
        <taxon>Culex</taxon>
    </lineage>
</organism>
<dbReference type="AlphaFoldDB" id="A0A8D8F2W4"/>